<proteinExistence type="predicted"/>
<dbReference type="PANTHER" id="PTHR45710:SF26">
    <property type="entry name" value="RH26557P"/>
    <property type="match status" value="1"/>
</dbReference>
<dbReference type="SMART" id="SM00034">
    <property type="entry name" value="CLECT"/>
    <property type="match status" value="1"/>
</dbReference>
<dbReference type="PANTHER" id="PTHR45710">
    <property type="entry name" value="C-TYPE LECTIN DOMAIN-CONTAINING PROTEIN 180"/>
    <property type="match status" value="1"/>
</dbReference>
<dbReference type="Proteomes" id="UP001497623">
    <property type="component" value="Unassembled WGS sequence"/>
</dbReference>
<dbReference type="Pfam" id="PF00059">
    <property type="entry name" value="Lectin_C"/>
    <property type="match status" value="1"/>
</dbReference>
<dbReference type="AlphaFoldDB" id="A0AAV2SJ81"/>
<feature type="non-terminal residue" evidence="3">
    <location>
        <position position="196"/>
    </location>
</feature>
<feature type="chain" id="PRO_5043539517" description="C-type lectin domain-containing protein" evidence="1">
    <location>
        <begin position="39"/>
        <end position="196"/>
    </location>
</feature>
<dbReference type="SUPFAM" id="SSF56436">
    <property type="entry name" value="C-type lectin-like"/>
    <property type="match status" value="1"/>
</dbReference>
<comment type="caution">
    <text evidence="3">The sequence shown here is derived from an EMBL/GenBank/DDBJ whole genome shotgun (WGS) entry which is preliminary data.</text>
</comment>
<feature type="non-terminal residue" evidence="3">
    <location>
        <position position="1"/>
    </location>
</feature>
<keyword evidence="1" id="KW-0732">Signal</keyword>
<evidence type="ECO:0000256" key="1">
    <source>
        <dbReference type="SAM" id="SignalP"/>
    </source>
</evidence>
<keyword evidence="4" id="KW-1185">Reference proteome</keyword>
<evidence type="ECO:0000313" key="4">
    <source>
        <dbReference type="Proteomes" id="UP001497623"/>
    </source>
</evidence>
<protein>
    <recommendedName>
        <fullName evidence="2">C-type lectin domain-containing protein</fullName>
    </recommendedName>
</protein>
<feature type="signal peptide" evidence="1">
    <location>
        <begin position="1"/>
        <end position="38"/>
    </location>
</feature>
<dbReference type="PROSITE" id="PS50041">
    <property type="entry name" value="C_TYPE_LECTIN_2"/>
    <property type="match status" value="1"/>
</dbReference>
<name>A0AAV2SJ81_MEGNR</name>
<dbReference type="Gene3D" id="3.10.100.10">
    <property type="entry name" value="Mannose-Binding Protein A, subunit A"/>
    <property type="match status" value="1"/>
</dbReference>
<evidence type="ECO:0000259" key="2">
    <source>
        <dbReference type="PROSITE" id="PS50041"/>
    </source>
</evidence>
<gene>
    <name evidence="3" type="ORF">MNOR_LOCUS36340</name>
</gene>
<dbReference type="InterPro" id="IPR050828">
    <property type="entry name" value="C-type_lectin/matrix_domain"/>
</dbReference>
<dbReference type="InterPro" id="IPR016187">
    <property type="entry name" value="CTDL_fold"/>
</dbReference>
<sequence length="196" mass="22183">TINSCHMLCRATDKNSLAMMNFYNFMLTALLVTIPCNAADNSQSENCPDNFIDAAGGCFYVGQQESPGITEITWLDAQELCSVMSTDEWFTALAKFDSTEQLESLSEQWAIISSSMYDYPYMWIGLTKELGSDKWMWLDGISLSPYSNMWREGYPTNDGEFAYLVDVKVYGSTEYGRLQIEGMPQVALRRYVCQAT</sequence>
<dbReference type="CDD" id="cd00037">
    <property type="entry name" value="CLECT"/>
    <property type="match status" value="1"/>
</dbReference>
<dbReference type="EMBL" id="CAXKWB010065585">
    <property type="protein sequence ID" value="CAL4188927.1"/>
    <property type="molecule type" value="Genomic_DNA"/>
</dbReference>
<dbReference type="InterPro" id="IPR001304">
    <property type="entry name" value="C-type_lectin-like"/>
</dbReference>
<feature type="domain" description="C-type lectin" evidence="2">
    <location>
        <begin position="54"/>
        <end position="194"/>
    </location>
</feature>
<reference evidence="3 4" key="1">
    <citation type="submission" date="2024-05" db="EMBL/GenBank/DDBJ databases">
        <authorList>
            <person name="Wallberg A."/>
        </authorList>
    </citation>
    <scope>NUCLEOTIDE SEQUENCE [LARGE SCALE GENOMIC DNA]</scope>
</reference>
<evidence type="ECO:0000313" key="3">
    <source>
        <dbReference type="EMBL" id="CAL4188927.1"/>
    </source>
</evidence>
<accession>A0AAV2SJ81</accession>
<dbReference type="InterPro" id="IPR016186">
    <property type="entry name" value="C-type_lectin-like/link_sf"/>
</dbReference>
<organism evidence="3 4">
    <name type="scientific">Meganyctiphanes norvegica</name>
    <name type="common">Northern krill</name>
    <name type="synonym">Thysanopoda norvegica</name>
    <dbReference type="NCBI Taxonomy" id="48144"/>
    <lineage>
        <taxon>Eukaryota</taxon>
        <taxon>Metazoa</taxon>
        <taxon>Ecdysozoa</taxon>
        <taxon>Arthropoda</taxon>
        <taxon>Crustacea</taxon>
        <taxon>Multicrustacea</taxon>
        <taxon>Malacostraca</taxon>
        <taxon>Eumalacostraca</taxon>
        <taxon>Eucarida</taxon>
        <taxon>Euphausiacea</taxon>
        <taxon>Euphausiidae</taxon>
        <taxon>Meganyctiphanes</taxon>
    </lineage>
</organism>